<protein>
    <submittedName>
        <fullName evidence="2">Cold-shock protein</fullName>
    </submittedName>
</protein>
<dbReference type="Pfam" id="PF00313">
    <property type="entry name" value="CSD"/>
    <property type="match status" value="1"/>
</dbReference>
<dbReference type="RefSeq" id="XP_028541672.1">
    <property type="nucleotide sequence ID" value="XM_028685871.1"/>
</dbReference>
<dbReference type="InterPro" id="IPR002059">
    <property type="entry name" value="CSP_DNA-bd"/>
</dbReference>
<reference evidence="3" key="1">
    <citation type="submission" date="2017-04" db="EMBL/GenBank/DDBJ databases">
        <title>Plasmodium gonderi genome.</title>
        <authorList>
            <person name="Arisue N."/>
            <person name="Honma H."/>
            <person name="Kawai S."/>
            <person name="Tougan T."/>
            <person name="Tanabe K."/>
            <person name="Horii T."/>
        </authorList>
    </citation>
    <scope>NUCLEOTIDE SEQUENCE [LARGE SCALE GENOMIC DNA]</scope>
    <source>
        <strain evidence="3">ATCC 30045</strain>
    </source>
</reference>
<dbReference type="OMA" id="PDIFVHY"/>
<organism evidence="2 3">
    <name type="scientific">Plasmodium gonderi</name>
    <dbReference type="NCBI Taxonomy" id="77519"/>
    <lineage>
        <taxon>Eukaryota</taxon>
        <taxon>Sar</taxon>
        <taxon>Alveolata</taxon>
        <taxon>Apicomplexa</taxon>
        <taxon>Aconoidasida</taxon>
        <taxon>Haemosporida</taxon>
        <taxon>Plasmodiidae</taxon>
        <taxon>Plasmodium</taxon>
        <taxon>Plasmodium (Plasmodium)</taxon>
    </lineage>
</organism>
<dbReference type="SUPFAM" id="SSF50249">
    <property type="entry name" value="Nucleic acid-binding proteins"/>
    <property type="match status" value="1"/>
</dbReference>
<dbReference type="PANTHER" id="PTHR12962:SF1">
    <property type="entry name" value="COLD SHOCK DOMAIN-CONTAINING PROTEIN CG9705"/>
    <property type="match status" value="1"/>
</dbReference>
<keyword evidence="3" id="KW-1185">Reference proteome</keyword>
<dbReference type="InterPro" id="IPR019844">
    <property type="entry name" value="CSD_CS"/>
</dbReference>
<name>A0A1Y1JF64_PLAGO</name>
<evidence type="ECO:0000259" key="1">
    <source>
        <dbReference type="PROSITE" id="PS51857"/>
    </source>
</evidence>
<dbReference type="OrthoDB" id="422005at2759"/>
<proteinExistence type="predicted"/>
<dbReference type="CDD" id="cd04458">
    <property type="entry name" value="CSP_CDS"/>
    <property type="match status" value="1"/>
</dbReference>
<sequence>MLIRKKLDRIFFPFFGRRRHISDLMDKEKASRITGCVTKFDKYKGYGFIRPNDGGPEIFVHYTDICHDRSLSLTSEEKKKLSWNSNINLRISKEDFDFENEHVGRKEEIKREFKYLIPGERVKFSVIYDEQNHSSKAICVEYLD</sequence>
<evidence type="ECO:0000313" key="3">
    <source>
        <dbReference type="Proteomes" id="UP000195521"/>
    </source>
</evidence>
<dbReference type="Gene3D" id="2.40.50.140">
    <property type="entry name" value="Nucleic acid-binding proteins"/>
    <property type="match status" value="1"/>
</dbReference>
<feature type="domain" description="CSD" evidence="1">
    <location>
        <begin position="32"/>
        <end position="93"/>
    </location>
</feature>
<gene>
    <name evidence="2" type="ORF">PGO_020530</name>
</gene>
<dbReference type="GeneID" id="39745783"/>
<dbReference type="PROSITE" id="PS00352">
    <property type="entry name" value="CSD_1"/>
    <property type="match status" value="1"/>
</dbReference>
<dbReference type="PANTHER" id="PTHR12962">
    <property type="entry name" value="CALCIUM-REGULATED HEAT STABLE PROTEIN CRHSP-24-RELATED"/>
    <property type="match status" value="1"/>
</dbReference>
<dbReference type="GO" id="GO:0043488">
    <property type="term" value="P:regulation of mRNA stability"/>
    <property type="evidence" value="ECO:0007669"/>
    <property type="project" value="TreeGrafter"/>
</dbReference>
<dbReference type="InterPro" id="IPR012340">
    <property type="entry name" value="NA-bd_OB-fold"/>
</dbReference>
<evidence type="ECO:0000313" key="2">
    <source>
        <dbReference type="EMBL" id="GAW79083.1"/>
    </source>
</evidence>
<dbReference type="Proteomes" id="UP000195521">
    <property type="component" value="Unassembled WGS sequence"/>
</dbReference>
<dbReference type="GO" id="GO:0005737">
    <property type="term" value="C:cytoplasm"/>
    <property type="evidence" value="ECO:0007669"/>
    <property type="project" value="TreeGrafter"/>
</dbReference>
<dbReference type="PROSITE" id="PS51857">
    <property type="entry name" value="CSD_2"/>
    <property type="match status" value="1"/>
</dbReference>
<comment type="caution">
    <text evidence="2">The sequence shown here is derived from an EMBL/GenBank/DDBJ whole genome shotgun (WGS) entry which is preliminary data.</text>
</comment>
<dbReference type="GO" id="GO:0003730">
    <property type="term" value="F:mRNA 3'-UTR binding"/>
    <property type="evidence" value="ECO:0007669"/>
    <property type="project" value="TreeGrafter"/>
</dbReference>
<dbReference type="EMBL" id="BDQF01000002">
    <property type="protein sequence ID" value="GAW79083.1"/>
    <property type="molecule type" value="Genomic_DNA"/>
</dbReference>
<dbReference type="AlphaFoldDB" id="A0A1Y1JF64"/>
<dbReference type="InterPro" id="IPR052069">
    <property type="entry name" value="Ca-reg_mRNA-binding_domain"/>
</dbReference>
<accession>A0A1Y1JF64</accession>